<evidence type="ECO:0000313" key="2">
    <source>
        <dbReference type="Proteomes" id="UP001521150"/>
    </source>
</evidence>
<gene>
    <name evidence="1" type="ORF">LWC34_06555</name>
</gene>
<dbReference type="EMBL" id="JAJVCN010000001">
    <property type="protein sequence ID" value="MCE7002492.1"/>
    <property type="molecule type" value="Genomic_DNA"/>
</dbReference>
<dbReference type="RefSeq" id="WP_233723675.1">
    <property type="nucleotide sequence ID" value="NZ_JAJVCN010000001.1"/>
</dbReference>
<protein>
    <submittedName>
        <fullName evidence="1">Uncharacterized protein</fullName>
    </submittedName>
</protein>
<dbReference type="Proteomes" id="UP001521150">
    <property type="component" value="Unassembled WGS sequence"/>
</dbReference>
<evidence type="ECO:0000313" key="1">
    <source>
        <dbReference type="EMBL" id="MCE7002492.1"/>
    </source>
</evidence>
<accession>A0ABS8Z4T8</accession>
<comment type="caution">
    <text evidence="1">The sequence shown here is derived from an EMBL/GenBank/DDBJ whole genome shotgun (WGS) entry which is preliminary data.</text>
</comment>
<keyword evidence="2" id="KW-1185">Reference proteome</keyword>
<organism evidence="1 2">
    <name type="scientific">Kibdelosporangium philippinense</name>
    <dbReference type="NCBI Taxonomy" id="211113"/>
    <lineage>
        <taxon>Bacteria</taxon>
        <taxon>Bacillati</taxon>
        <taxon>Actinomycetota</taxon>
        <taxon>Actinomycetes</taxon>
        <taxon>Pseudonocardiales</taxon>
        <taxon>Pseudonocardiaceae</taxon>
        <taxon>Kibdelosporangium</taxon>
    </lineage>
</organism>
<sequence length="83" mass="8134">MNPDTVTEAFTETCATFTGLTAHQADGLACVVCGADYLVVRVAHRPVGRSVTGGQVFACAPACPPVTPGGADIGGATAGGDAL</sequence>
<reference evidence="1 2" key="1">
    <citation type="submission" date="2021-12" db="EMBL/GenBank/DDBJ databases">
        <title>Genome sequence of Kibdelosporangium philippinense ATCC 49844.</title>
        <authorList>
            <person name="Fedorov E.A."/>
            <person name="Omeragic M."/>
            <person name="Shalygina K.F."/>
            <person name="Maclea K.S."/>
        </authorList>
    </citation>
    <scope>NUCLEOTIDE SEQUENCE [LARGE SCALE GENOMIC DNA]</scope>
    <source>
        <strain evidence="1 2">ATCC 49844</strain>
    </source>
</reference>
<proteinExistence type="predicted"/>
<name>A0ABS8Z4T8_9PSEU</name>